<evidence type="ECO:0000313" key="2">
    <source>
        <dbReference type="EMBL" id="KAJ3644302.1"/>
    </source>
</evidence>
<organism evidence="2 3">
    <name type="scientific">Zophobas morio</name>
    <dbReference type="NCBI Taxonomy" id="2755281"/>
    <lineage>
        <taxon>Eukaryota</taxon>
        <taxon>Metazoa</taxon>
        <taxon>Ecdysozoa</taxon>
        <taxon>Arthropoda</taxon>
        <taxon>Hexapoda</taxon>
        <taxon>Insecta</taxon>
        <taxon>Pterygota</taxon>
        <taxon>Neoptera</taxon>
        <taxon>Endopterygota</taxon>
        <taxon>Coleoptera</taxon>
        <taxon>Polyphaga</taxon>
        <taxon>Cucujiformia</taxon>
        <taxon>Tenebrionidae</taxon>
        <taxon>Zophobas</taxon>
    </lineage>
</organism>
<proteinExistence type="predicted"/>
<feature type="region of interest" description="Disordered" evidence="1">
    <location>
        <begin position="1"/>
        <end position="25"/>
    </location>
</feature>
<sequence>MRGSSTSIRTLSSRYHEFGSRARDCGPGLVIRCKSGHTIEASAPVVISRADAKREKSNPPRTAPKVDRQIAFQVSNETIIPFKRHRHST</sequence>
<comment type="caution">
    <text evidence="2">The sequence shown here is derived from an EMBL/GenBank/DDBJ whole genome shotgun (WGS) entry which is preliminary data.</text>
</comment>
<evidence type="ECO:0000256" key="1">
    <source>
        <dbReference type="SAM" id="MobiDB-lite"/>
    </source>
</evidence>
<gene>
    <name evidence="2" type="ORF">Zmor_026968</name>
</gene>
<reference evidence="2" key="1">
    <citation type="journal article" date="2023" name="G3 (Bethesda)">
        <title>Whole genome assemblies of Zophobas morio and Tenebrio molitor.</title>
        <authorList>
            <person name="Kaur S."/>
            <person name="Stinson S.A."/>
            <person name="diCenzo G.C."/>
        </authorList>
    </citation>
    <scope>NUCLEOTIDE SEQUENCE</scope>
    <source>
        <strain evidence="2">QUZm001</strain>
    </source>
</reference>
<feature type="compositionally biased region" description="Basic and acidic residues" evidence="1">
    <location>
        <begin position="14"/>
        <end position="24"/>
    </location>
</feature>
<evidence type="ECO:0000313" key="3">
    <source>
        <dbReference type="Proteomes" id="UP001168821"/>
    </source>
</evidence>
<dbReference type="EMBL" id="JALNTZ010000008">
    <property type="protein sequence ID" value="KAJ3644302.1"/>
    <property type="molecule type" value="Genomic_DNA"/>
</dbReference>
<feature type="compositionally biased region" description="Polar residues" evidence="1">
    <location>
        <begin position="1"/>
        <end position="13"/>
    </location>
</feature>
<name>A0AA38M6E3_9CUCU</name>
<dbReference type="AlphaFoldDB" id="A0AA38M6E3"/>
<keyword evidence="3" id="KW-1185">Reference proteome</keyword>
<accession>A0AA38M6E3</accession>
<dbReference type="Proteomes" id="UP001168821">
    <property type="component" value="Unassembled WGS sequence"/>
</dbReference>
<protein>
    <submittedName>
        <fullName evidence="2">Uncharacterized protein</fullName>
    </submittedName>
</protein>